<dbReference type="EMBL" id="CAKOFQ010008477">
    <property type="protein sequence ID" value="CAH2014345.1"/>
    <property type="molecule type" value="Genomic_DNA"/>
</dbReference>
<proteinExistence type="predicted"/>
<keyword evidence="3" id="KW-1185">Reference proteome</keyword>
<sequence>MSPPFWTPAIVKNSRVRPSFVTGKTASQPDDNLNTLGLLSEIQIISDENASLQIENSNLKAKISDLQKHNKDLLRMINESSTKFDKEIVLLQHEVSINKQEIIENGKKYMQTQKKYMTQINELKAKCEKQKQLLKGNESEISKNIEKIDILENELKSLLETHKTLELQSQENAKKSSEYKIKLKNAISVIQELNKVLIECTKKPEVTNCSTQTDHFKSEHAMLQHKPVKSTVSMYPMEDRTLEKENILLADIFFRPKPFVESELFSMGDGFSQCLERLL</sequence>
<name>A0A9P0M9H9_ACAOB</name>
<dbReference type="OrthoDB" id="6747835at2759"/>
<dbReference type="AlphaFoldDB" id="A0A9P0M9H9"/>
<evidence type="ECO:0000313" key="2">
    <source>
        <dbReference type="EMBL" id="CAH2014345.1"/>
    </source>
</evidence>
<organism evidence="2 3">
    <name type="scientific">Acanthoscelides obtectus</name>
    <name type="common">Bean weevil</name>
    <name type="synonym">Bruchus obtectus</name>
    <dbReference type="NCBI Taxonomy" id="200917"/>
    <lineage>
        <taxon>Eukaryota</taxon>
        <taxon>Metazoa</taxon>
        <taxon>Ecdysozoa</taxon>
        <taxon>Arthropoda</taxon>
        <taxon>Hexapoda</taxon>
        <taxon>Insecta</taxon>
        <taxon>Pterygota</taxon>
        <taxon>Neoptera</taxon>
        <taxon>Endopterygota</taxon>
        <taxon>Coleoptera</taxon>
        <taxon>Polyphaga</taxon>
        <taxon>Cucujiformia</taxon>
        <taxon>Chrysomeloidea</taxon>
        <taxon>Chrysomelidae</taxon>
        <taxon>Bruchinae</taxon>
        <taxon>Bruchini</taxon>
        <taxon>Acanthoscelides</taxon>
    </lineage>
</organism>
<feature type="coiled-coil region" evidence="1">
    <location>
        <begin position="42"/>
        <end position="76"/>
    </location>
</feature>
<feature type="coiled-coil region" evidence="1">
    <location>
        <begin position="113"/>
        <end position="168"/>
    </location>
</feature>
<evidence type="ECO:0000256" key="1">
    <source>
        <dbReference type="SAM" id="Coils"/>
    </source>
</evidence>
<reference evidence="2" key="1">
    <citation type="submission" date="2022-03" db="EMBL/GenBank/DDBJ databases">
        <authorList>
            <person name="Sayadi A."/>
        </authorList>
    </citation>
    <scope>NUCLEOTIDE SEQUENCE</scope>
</reference>
<gene>
    <name evidence="2" type="ORF">ACAOBT_LOCUS34050</name>
</gene>
<evidence type="ECO:0000313" key="3">
    <source>
        <dbReference type="Proteomes" id="UP001152888"/>
    </source>
</evidence>
<protein>
    <submittedName>
        <fullName evidence="2">Uncharacterized protein</fullName>
    </submittedName>
</protein>
<comment type="caution">
    <text evidence="2">The sequence shown here is derived from an EMBL/GenBank/DDBJ whole genome shotgun (WGS) entry which is preliminary data.</text>
</comment>
<keyword evidence="1" id="KW-0175">Coiled coil</keyword>
<dbReference type="Proteomes" id="UP001152888">
    <property type="component" value="Unassembled WGS sequence"/>
</dbReference>
<accession>A0A9P0M9H9</accession>